<proteinExistence type="predicted"/>
<comment type="caution">
    <text evidence="1">The sequence shown here is derived from an EMBL/GenBank/DDBJ whole genome shotgun (WGS) entry which is preliminary data.</text>
</comment>
<gene>
    <name evidence="1" type="ORF">E2R66_16110</name>
</gene>
<name>A0A4Y8SBL0_9SPHI</name>
<reference evidence="1 2" key="1">
    <citation type="journal article" date="2017" name="Int. J. Syst. Evol. Microbiol.">
        <title>Mucilaginibacterpsychrotolerans sp. nov., isolated from peatlands.</title>
        <authorList>
            <person name="Deng Y."/>
            <person name="Shen L."/>
            <person name="Xu B."/>
            <person name="Liu Y."/>
            <person name="Gu Z."/>
            <person name="Liu H."/>
            <person name="Zhou Y."/>
        </authorList>
    </citation>
    <scope>NUCLEOTIDE SEQUENCE [LARGE SCALE GENOMIC DNA]</scope>
    <source>
        <strain evidence="1 2">NH7-4</strain>
    </source>
</reference>
<dbReference type="RefSeq" id="WP_133232256.1">
    <property type="nucleotide sequence ID" value="NZ_SOZE01000016.1"/>
</dbReference>
<evidence type="ECO:0000313" key="2">
    <source>
        <dbReference type="Proteomes" id="UP000297540"/>
    </source>
</evidence>
<sequence>MQRIILEVDDTVGKAYQGFSKETKQQFNNTVSLMVKKALNDATFADYSKLLDDVGNEAIKNGLTPEILEALLADND</sequence>
<dbReference type="EMBL" id="SOZE01000016">
    <property type="protein sequence ID" value="TFF36358.1"/>
    <property type="molecule type" value="Genomic_DNA"/>
</dbReference>
<protein>
    <submittedName>
        <fullName evidence="1">Uncharacterized protein</fullName>
    </submittedName>
</protein>
<evidence type="ECO:0000313" key="1">
    <source>
        <dbReference type="EMBL" id="TFF36358.1"/>
    </source>
</evidence>
<dbReference type="AlphaFoldDB" id="A0A4Y8SBL0"/>
<accession>A0A4Y8SBL0</accession>
<keyword evidence="2" id="KW-1185">Reference proteome</keyword>
<dbReference type="Proteomes" id="UP000297540">
    <property type="component" value="Unassembled WGS sequence"/>
</dbReference>
<dbReference type="OrthoDB" id="799982at2"/>
<organism evidence="1 2">
    <name type="scientific">Mucilaginibacter psychrotolerans</name>
    <dbReference type="NCBI Taxonomy" id="1524096"/>
    <lineage>
        <taxon>Bacteria</taxon>
        <taxon>Pseudomonadati</taxon>
        <taxon>Bacteroidota</taxon>
        <taxon>Sphingobacteriia</taxon>
        <taxon>Sphingobacteriales</taxon>
        <taxon>Sphingobacteriaceae</taxon>
        <taxon>Mucilaginibacter</taxon>
    </lineage>
</organism>